<keyword evidence="3" id="KW-1185">Reference proteome</keyword>
<dbReference type="Proteomes" id="UP001626628">
    <property type="component" value="Chromosome"/>
</dbReference>
<feature type="region of interest" description="Disordered" evidence="1">
    <location>
        <begin position="214"/>
        <end position="236"/>
    </location>
</feature>
<protein>
    <submittedName>
        <fullName evidence="2">Uncharacterized protein</fullName>
    </submittedName>
</protein>
<evidence type="ECO:0000313" key="3">
    <source>
        <dbReference type="Proteomes" id="UP001626628"/>
    </source>
</evidence>
<sequence>MTSQPPAQSQPQPHAQEIITRHLCMAADVEKYSRLDTLSQEVIQADLVQVLEEAAVLSGLDRTTWSRQPQGDQEFAVLPPDTPEAVVLGDFVRHLAVRLGERNANRAEGDRMRLRLAIDIGVARTAALGYSGPAPIAVARYLNAPQLKRVLEVMDSTDLVVIVSDRLYQDVVRLRGQGLDPQRYVRAHIRQKEFNGYGWIHVPEHGPEEVRPLVDTPEPEGAAGGTGPAAGPTTTNTVSRIDGGVVHFGSGDAANTIHKKYYG</sequence>
<dbReference type="EMBL" id="CP147982">
    <property type="protein sequence ID" value="WXK80273.1"/>
    <property type="molecule type" value="Genomic_DNA"/>
</dbReference>
<gene>
    <name evidence="2" type="ORF">WAB15_32075</name>
</gene>
<organism evidence="2 3">
    <name type="scientific">Streptomyces sirii</name>
    <dbReference type="NCBI Taxonomy" id="3127701"/>
    <lineage>
        <taxon>Bacteria</taxon>
        <taxon>Bacillati</taxon>
        <taxon>Actinomycetota</taxon>
        <taxon>Actinomycetes</taxon>
        <taxon>Kitasatosporales</taxon>
        <taxon>Streptomycetaceae</taxon>
        <taxon>Streptomyces</taxon>
    </lineage>
</organism>
<evidence type="ECO:0000313" key="2">
    <source>
        <dbReference type="EMBL" id="WXK80273.1"/>
    </source>
</evidence>
<reference evidence="2 3" key="1">
    <citation type="submission" date="2024-03" db="EMBL/GenBank/DDBJ databases">
        <title>The complete genome of Streptomyces sirii sp.nov.</title>
        <authorList>
            <person name="Zakalyukina Y.V."/>
            <person name="Belik A.R."/>
            <person name="Biryukov M.V."/>
            <person name="Baturina O.A."/>
            <person name="Kabilov M.R."/>
        </authorList>
    </citation>
    <scope>NUCLEOTIDE SEQUENCE [LARGE SCALE GENOMIC DNA]</scope>
    <source>
        <strain evidence="2 3">BP-8</strain>
    </source>
</reference>
<dbReference type="RefSeq" id="WP_399146367.1">
    <property type="nucleotide sequence ID" value="NZ_CP147982.1"/>
</dbReference>
<evidence type="ECO:0000256" key="1">
    <source>
        <dbReference type="SAM" id="MobiDB-lite"/>
    </source>
</evidence>
<name>A0ABZ2QW63_9ACTN</name>
<accession>A0ABZ2QW63</accession>
<proteinExistence type="predicted"/>